<accession>Q2CGW8</accession>
<keyword evidence="3" id="KW-1185">Reference proteome</keyword>
<comment type="caution">
    <text evidence="2">The sequence shown here is derived from an EMBL/GenBank/DDBJ whole genome shotgun (WGS) entry which is preliminary data.</text>
</comment>
<reference evidence="2 3" key="1">
    <citation type="journal article" date="2010" name="J. Bacteriol.">
        <title>Genome sequences of Oceanicola granulosus HTCC2516(T) and Oceanicola batsensis HTCC2597(TDelta).</title>
        <authorList>
            <person name="Thrash J.C."/>
            <person name="Cho J.C."/>
            <person name="Vergin K.L."/>
            <person name="Giovannoni S.J."/>
        </authorList>
    </citation>
    <scope>NUCLEOTIDE SEQUENCE [LARGE SCALE GENOMIC DNA]</scope>
    <source>
        <strain evidence="3">ATCC BAA-861 / DSM 15982 / KCTC 12143 / HTCC2516</strain>
    </source>
</reference>
<evidence type="ECO:0000256" key="1">
    <source>
        <dbReference type="SAM" id="MobiDB-lite"/>
    </source>
</evidence>
<dbReference type="Proteomes" id="UP000003635">
    <property type="component" value="Unassembled WGS sequence"/>
</dbReference>
<dbReference type="eggNOG" id="ENOG5032X1J">
    <property type="taxonomic scope" value="Bacteria"/>
</dbReference>
<evidence type="ECO:0000313" key="3">
    <source>
        <dbReference type="Proteomes" id="UP000003635"/>
    </source>
</evidence>
<feature type="region of interest" description="Disordered" evidence="1">
    <location>
        <begin position="160"/>
        <end position="190"/>
    </location>
</feature>
<evidence type="ECO:0000313" key="2">
    <source>
        <dbReference type="EMBL" id="EAR51817.1"/>
    </source>
</evidence>
<gene>
    <name evidence="2" type="ORF">OG2516_15989</name>
</gene>
<dbReference type="EMBL" id="AAOT01000008">
    <property type="protein sequence ID" value="EAR51817.1"/>
    <property type="molecule type" value="Genomic_DNA"/>
</dbReference>
<proteinExistence type="predicted"/>
<name>Q2CGW8_OCEGH</name>
<dbReference type="AlphaFoldDB" id="Q2CGW8"/>
<protein>
    <submittedName>
        <fullName evidence="2">Uncharacterized protein</fullName>
    </submittedName>
</protein>
<organism evidence="2 3">
    <name type="scientific">Oceanicola granulosus (strain ATCC BAA-861 / DSM 15982 / KCTC 12143 / HTCC2516)</name>
    <dbReference type="NCBI Taxonomy" id="314256"/>
    <lineage>
        <taxon>Bacteria</taxon>
        <taxon>Pseudomonadati</taxon>
        <taxon>Pseudomonadota</taxon>
        <taxon>Alphaproteobacteria</taxon>
        <taxon>Rhodobacterales</taxon>
        <taxon>Roseobacteraceae</taxon>
        <taxon>Oceanicola</taxon>
    </lineage>
</organism>
<dbReference type="HOGENOM" id="CLU_117189_0_0_5"/>
<sequence length="190" mass="21552">MFTLEMKELTMLDITDTTLAMTPAWQEHLSPGDIVSFEFPLAEADPTERPKPRPCLVLEIEDLAGERFALIAYGTTSPRKSNWGYEVHALHEEDYLSSGLDRPTRFIGRRRLMVSLDSPGFVISSNTGAPVLGRLSGGPAERLLAVRARIQAERDIAAERRADRRRRREPRFTVERRRPKRLVQRARGAA</sequence>